<sequence>MRPRLVLLDDYQGVALDMAPWGELTGWDVQALREHHDHPDALVAHLRDATAIVAMRERTPFPRSVLEQLPLLRLLITTGPGNAAIDMTAATDLGIVVCGTRGSAAAAPELAWALLMSAARDIPRQERSLREGRWQTGLGRELAGRTLGVVGLGRIGTRIAAYARAFDMRVIAWSENLTAERAAAAGAEHVSKRELFERADIATLHLRLSERTHRIIGSPELHALGPDGLLVNTARGGLVDTEALVEALHAGTLGGAALDVFDHEPISADDPLLTAPRTVLSPHLGYATREQYRRYYADALEAVGAWERGAPVRVIAAP</sequence>
<comment type="similarity">
    <text evidence="1 5">Belongs to the D-isomer specific 2-hydroxyacid dehydrogenase family.</text>
</comment>
<dbReference type="InterPro" id="IPR006140">
    <property type="entry name" value="D-isomer_DH_NAD-bd"/>
</dbReference>
<dbReference type="Pfam" id="PF00389">
    <property type="entry name" value="2-Hacid_dh"/>
    <property type="match status" value="1"/>
</dbReference>
<dbReference type="InterPro" id="IPR029752">
    <property type="entry name" value="D-isomer_DH_CS1"/>
</dbReference>
<dbReference type="InterPro" id="IPR050857">
    <property type="entry name" value="D-2-hydroxyacid_DH"/>
</dbReference>
<evidence type="ECO:0000256" key="3">
    <source>
        <dbReference type="ARBA" id="ARBA00023002"/>
    </source>
</evidence>
<proteinExistence type="inferred from homology"/>
<evidence type="ECO:0000256" key="1">
    <source>
        <dbReference type="ARBA" id="ARBA00005854"/>
    </source>
</evidence>
<gene>
    <name evidence="8" type="ORF">GCM10010921_18890</name>
</gene>
<comment type="caution">
    <text evidence="8">The sequence shown here is derived from an EMBL/GenBank/DDBJ whole genome shotgun (WGS) entry which is preliminary data.</text>
</comment>
<dbReference type="InterPro" id="IPR036291">
    <property type="entry name" value="NAD(P)-bd_dom_sf"/>
</dbReference>
<feature type="domain" description="D-isomer specific 2-hydroxyacid dehydrogenase catalytic" evidence="6">
    <location>
        <begin position="38"/>
        <end position="312"/>
    </location>
</feature>
<dbReference type="EMBL" id="BMJY01000007">
    <property type="protein sequence ID" value="GGH44318.1"/>
    <property type="molecule type" value="Genomic_DNA"/>
</dbReference>
<evidence type="ECO:0000313" key="8">
    <source>
        <dbReference type="EMBL" id="GGH44318.1"/>
    </source>
</evidence>
<evidence type="ECO:0000313" key="9">
    <source>
        <dbReference type="Proteomes" id="UP000657592"/>
    </source>
</evidence>
<dbReference type="SUPFAM" id="SSF51735">
    <property type="entry name" value="NAD(P)-binding Rossmann-fold domains"/>
    <property type="match status" value="1"/>
</dbReference>
<dbReference type="PROSITE" id="PS00065">
    <property type="entry name" value="D_2_HYDROXYACID_DH_1"/>
    <property type="match status" value="1"/>
</dbReference>
<keyword evidence="9" id="KW-1185">Reference proteome</keyword>
<dbReference type="Proteomes" id="UP000657592">
    <property type="component" value="Unassembled WGS sequence"/>
</dbReference>
<keyword evidence="3 5" id="KW-0560">Oxidoreductase</keyword>
<keyword evidence="4" id="KW-0520">NAD</keyword>
<dbReference type="RefSeq" id="WP_229663188.1">
    <property type="nucleotide sequence ID" value="NZ_BMJY01000007.1"/>
</dbReference>
<evidence type="ECO:0000256" key="5">
    <source>
        <dbReference type="RuleBase" id="RU003719"/>
    </source>
</evidence>
<evidence type="ECO:0000256" key="4">
    <source>
        <dbReference type="ARBA" id="ARBA00023027"/>
    </source>
</evidence>
<dbReference type="PANTHER" id="PTHR42789">
    <property type="entry name" value="D-ISOMER SPECIFIC 2-HYDROXYACID DEHYDROGENASE FAMILY PROTEIN (AFU_ORTHOLOGUE AFUA_6G10090)"/>
    <property type="match status" value="1"/>
</dbReference>
<name>A0A917IEB5_9MICO</name>
<feature type="domain" description="D-isomer specific 2-hydroxyacid dehydrogenase NAD-binding" evidence="7">
    <location>
        <begin position="113"/>
        <end position="285"/>
    </location>
</feature>
<dbReference type="GO" id="GO:0051287">
    <property type="term" value="F:NAD binding"/>
    <property type="evidence" value="ECO:0007669"/>
    <property type="project" value="InterPro"/>
</dbReference>
<dbReference type="InterPro" id="IPR006139">
    <property type="entry name" value="D-isomer_2_OHA_DH_cat_dom"/>
</dbReference>
<dbReference type="FunFam" id="3.40.50.720:FF:000203">
    <property type="entry name" value="D-3-phosphoglycerate dehydrogenase (SerA)"/>
    <property type="match status" value="1"/>
</dbReference>
<reference evidence="8" key="1">
    <citation type="journal article" date="2014" name="Int. J. Syst. Evol. Microbiol.">
        <title>Complete genome sequence of Corynebacterium casei LMG S-19264T (=DSM 44701T), isolated from a smear-ripened cheese.</title>
        <authorList>
            <consortium name="US DOE Joint Genome Institute (JGI-PGF)"/>
            <person name="Walter F."/>
            <person name="Albersmeier A."/>
            <person name="Kalinowski J."/>
            <person name="Ruckert C."/>
        </authorList>
    </citation>
    <scope>NUCLEOTIDE SEQUENCE</scope>
    <source>
        <strain evidence="8">CGMCC 1.15794</strain>
    </source>
</reference>
<organism evidence="8 9">
    <name type="scientific">Microbacterium album</name>
    <dbReference type="NCBI Taxonomy" id="2053191"/>
    <lineage>
        <taxon>Bacteria</taxon>
        <taxon>Bacillati</taxon>
        <taxon>Actinomycetota</taxon>
        <taxon>Actinomycetes</taxon>
        <taxon>Micrococcales</taxon>
        <taxon>Microbacteriaceae</taxon>
        <taxon>Microbacterium</taxon>
    </lineage>
</organism>
<dbReference type="Pfam" id="PF02826">
    <property type="entry name" value="2-Hacid_dh_C"/>
    <property type="match status" value="1"/>
</dbReference>
<dbReference type="CDD" id="cd12169">
    <property type="entry name" value="PGDH_like_1"/>
    <property type="match status" value="1"/>
</dbReference>
<evidence type="ECO:0000259" key="6">
    <source>
        <dbReference type="Pfam" id="PF00389"/>
    </source>
</evidence>
<dbReference type="Gene3D" id="3.40.50.720">
    <property type="entry name" value="NAD(P)-binding Rossmann-like Domain"/>
    <property type="match status" value="2"/>
</dbReference>
<dbReference type="PANTHER" id="PTHR42789:SF1">
    <property type="entry name" value="D-ISOMER SPECIFIC 2-HYDROXYACID DEHYDROGENASE FAMILY PROTEIN (AFU_ORTHOLOGUE AFUA_6G10090)"/>
    <property type="match status" value="1"/>
</dbReference>
<dbReference type="SUPFAM" id="SSF52283">
    <property type="entry name" value="Formate/glycerate dehydrogenase catalytic domain-like"/>
    <property type="match status" value="1"/>
</dbReference>
<dbReference type="AlphaFoldDB" id="A0A917IEB5"/>
<evidence type="ECO:0000259" key="7">
    <source>
        <dbReference type="Pfam" id="PF02826"/>
    </source>
</evidence>
<accession>A0A917IEB5</accession>
<protein>
    <submittedName>
        <fullName evidence="8">2-hydroxyacid dehydrogenase</fullName>
    </submittedName>
</protein>
<evidence type="ECO:0000256" key="2">
    <source>
        <dbReference type="ARBA" id="ARBA00022605"/>
    </source>
</evidence>
<dbReference type="GO" id="GO:0008652">
    <property type="term" value="P:amino acid biosynthetic process"/>
    <property type="evidence" value="ECO:0007669"/>
    <property type="project" value="UniProtKB-KW"/>
</dbReference>
<reference evidence="8" key="2">
    <citation type="submission" date="2020-09" db="EMBL/GenBank/DDBJ databases">
        <authorList>
            <person name="Sun Q."/>
            <person name="Zhou Y."/>
        </authorList>
    </citation>
    <scope>NUCLEOTIDE SEQUENCE</scope>
    <source>
        <strain evidence="8">CGMCC 1.15794</strain>
    </source>
</reference>
<keyword evidence="2" id="KW-0028">Amino-acid biosynthesis</keyword>
<dbReference type="GO" id="GO:0016616">
    <property type="term" value="F:oxidoreductase activity, acting on the CH-OH group of donors, NAD or NADP as acceptor"/>
    <property type="evidence" value="ECO:0007669"/>
    <property type="project" value="InterPro"/>
</dbReference>